<evidence type="ECO:0000313" key="1">
    <source>
        <dbReference type="EMBL" id="SUZ76732.1"/>
    </source>
</evidence>
<dbReference type="AlphaFoldDB" id="A0A381QBL6"/>
<organism evidence="1">
    <name type="scientific">marine metagenome</name>
    <dbReference type="NCBI Taxonomy" id="408172"/>
    <lineage>
        <taxon>unclassified sequences</taxon>
        <taxon>metagenomes</taxon>
        <taxon>ecological metagenomes</taxon>
    </lineage>
</organism>
<gene>
    <name evidence="1" type="ORF">METZ01_LOCUS29586</name>
</gene>
<reference evidence="1" key="1">
    <citation type="submission" date="2018-05" db="EMBL/GenBank/DDBJ databases">
        <authorList>
            <person name="Lanie J.A."/>
            <person name="Ng W.-L."/>
            <person name="Kazmierczak K.M."/>
            <person name="Andrzejewski T.M."/>
            <person name="Davidsen T.M."/>
            <person name="Wayne K.J."/>
            <person name="Tettelin H."/>
            <person name="Glass J.I."/>
            <person name="Rusch D."/>
            <person name="Podicherti R."/>
            <person name="Tsui H.-C.T."/>
            <person name="Winkler M.E."/>
        </authorList>
    </citation>
    <scope>NUCLEOTIDE SEQUENCE</scope>
</reference>
<name>A0A381QBL6_9ZZZZ</name>
<sequence length="144" mass="15545">MFLGLTVASMLLLSSCGLVQQSTQRPSISAEDTRLIINALIEDLPLPPNSEIRNRESVILGSGIGWGGRIGIDDPLSPAETLLFFREAIPASGWNLSSSTVGQSIIMVFEKPDRIATVEIFKGQRFGAETDVTISVVPRMLMGN</sequence>
<protein>
    <submittedName>
        <fullName evidence="1">Uncharacterized protein</fullName>
    </submittedName>
</protein>
<proteinExistence type="predicted"/>
<accession>A0A381QBL6</accession>
<dbReference type="EMBL" id="UINC01001289">
    <property type="protein sequence ID" value="SUZ76732.1"/>
    <property type="molecule type" value="Genomic_DNA"/>
</dbReference>